<dbReference type="Pfam" id="PF12937">
    <property type="entry name" value="F-box-like"/>
    <property type="match status" value="1"/>
</dbReference>
<dbReference type="PROSITE" id="PS50181">
    <property type="entry name" value="FBOX"/>
    <property type="match status" value="1"/>
</dbReference>
<reference evidence="2" key="1">
    <citation type="submission" date="2023-06" db="EMBL/GenBank/DDBJ databases">
        <authorList>
            <consortium name="Lawrence Berkeley National Laboratory"/>
            <person name="Ahrendt S."/>
            <person name="Sahu N."/>
            <person name="Indic B."/>
            <person name="Wong-Bajracharya J."/>
            <person name="Merenyi Z."/>
            <person name="Ke H.-M."/>
            <person name="Monk M."/>
            <person name="Kocsube S."/>
            <person name="Drula E."/>
            <person name="Lipzen A."/>
            <person name="Balint B."/>
            <person name="Henrissat B."/>
            <person name="Andreopoulos B."/>
            <person name="Martin F.M."/>
            <person name="Harder C.B."/>
            <person name="Rigling D."/>
            <person name="Ford K.L."/>
            <person name="Foster G.D."/>
            <person name="Pangilinan J."/>
            <person name="Papanicolaou A."/>
            <person name="Barry K."/>
            <person name="LaButti K."/>
            <person name="Viragh M."/>
            <person name="Koriabine M."/>
            <person name="Yan M."/>
            <person name="Riley R."/>
            <person name="Champramary S."/>
            <person name="Plett K.L."/>
            <person name="Tsai I.J."/>
            <person name="Slot J."/>
            <person name="Sipos G."/>
            <person name="Plett J."/>
            <person name="Nagy L.G."/>
            <person name="Grigoriev I.V."/>
        </authorList>
    </citation>
    <scope>NUCLEOTIDE SEQUENCE</scope>
    <source>
        <strain evidence="2">CCBAS 213</strain>
    </source>
</reference>
<evidence type="ECO:0000313" key="2">
    <source>
        <dbReference type="EMBL" id="KAK0443424.1"/>
    </source>
</evidence>
<dbReference type="InterPro" id="IPR001810">
    <property type="entry name" value="F-box_dom"/>
</dbReference>
<sequence length="75" mass="8901">MNDTPYNLPDDVLIYIIVFLPVPDIILLRQTCKWFNALTRLHIIWTNAFKLNILSNDYPTPIDDTDLEQHMLHTY</sequence>
<dbReference type="RefSeq" id="XP_060324743.1">
    <property type="nucleotide sequence ID" value="XM_060478276.1"/>
</dbReference>
<dbReference type="InterPro" id="IPR036047">
    <property type="entry name" value="F-box-like_dom_sf"/>
</dbReference>
<dbReference type="AlphaFoldDB" id="A0AA39JLA6"/>
<dbReference type="EMBL" id="JAUEPS010000058">
    <property type="protein sequence ID" value="KAK0443424.1"/>
    <property type="molecule type" value="Genomic_DNA"/>
</dbReference>
<accession>A0AA39JLA6</accession>
<protein>
    <recommendedName>
        <fullName evidence="1">F-box domain-containing protein</fullName>
    </recommendedName>
</protein>
<comment type="caution">
    <text evidence="2">The sequence shown here is derived from an EMBL/GenBank/DDBJ whole genome shotgun (WGS) entry which is preliminary data.</text>
</comment>
<name>A0AA39JLA6_ARMTA</name>
<organism evidence="2 3">
    <name type="scientific">Armillaria tabescens</name>
    <name type="common">Ringless honey mushroom</name>
    <name type="synonym">Agaricus tabescens</name>
    <dbReference type="NCBI Taxonomy" id="1929756"/>
    <lineage>
        <taxon>Eukaryota</taxon>
        <taxon>Fungi</taxon>
        <taxon>Dikarya</taxon>
        <taxon>Basidiomycota</taxon>
        <taxon>Agaricomycotina</taxon>
        <taxon>Agaricomycetes</taxon>
        <taxon>Agaricomycetidae</taxon>
        <taxon>Agaricales</taxon>
        <taxon>Marasmiineae</taxon>
        <taxon>Physalacriaceae</taxon>
        <taxon>Desarmillaria</taxon>
    </lineage>
</organism>
<keyword evidence="3" id="KW-1185">Reference proteome</keyword>
<evidence type="ECO:0000259" key="1">
    <source>
        <dbReference type="PROSITE" id="PS50181"/>
    </source>
</evidence>
<gene>
    <name evidence="2" type="ORF">EV420DRAFT_1649210</name>
</gene>
<evidence type="ECO:0000313" key="3">
    <source>
        <dbReference type="Proteomes" id="UP001175211"/>
    </source>
</evidence>
<proteinExistence type="predicted"/>
<dbReference type="Proteomes" id="UP001175211">
    <property type="component" value="Unassembled WGS sequence"/>
</dbReference>
<dbReference type="GeneID" id="85361824"/>
<dbReference type="SUPFAM" id="SSF81383">
    <property type="entry name" value="F-box domain"/>
    <property type="match status" value="1"/>
</dbReference>
<feature type="domain" description="F-box" evidence="1">
    <location>
        <begin position="2"/>
        <end position="48"/>
    </location>
</feature>
<dbReference type="Gene3D" id="1.20.1280.50">
    <property type="match status" value="1"/>
</dbReference>